<sequence>MALIVSFGCIFDARRKTVRAGDGMLFFVQCRPLLATLVLVLLAADGFAQTAVPSTGTTSVSGQTQALEEMQHGKSADAIATLEKMAAEHPGQTGVEHDLGLAYYRAGKLVSARHTFESGTSSRKALRTSIGRPNIPTCMSMWTSPSPI</sequence>
<dbReference type="Gene3D" id="1.25.40.10">
    <property type="entry name" value="Tetratricopeptide repeat domain"/>
    <property type="match status" value="1"/>
</dbReference>
<dbReference type="InterPro" id="IPR011990">
    <property type="entry name" value="TPR-like_helical_dom_sf"/>
</dbReference>
<dbReference type="EMBL" id="FJ151552">
    <property type="protein sequence ID" value="ACI04483.1"/>
    <property type="molecule type" value="Genomic_DNA"/>
</dbReference>
<name>C8XT90_9BACT</name>
<accession>C8XT90</accession>
<dbReference type="SUPFAM" id="SSF48452">
    <property type="entry name" value="TPR-like"/>
    <property type="match status" value="1"/>
</dbReference>
<protein>
    <submittedName>
        <fullName evidence="1">Peptidase C39-like protein</fullName>
    </submittedName>
</protein>
<reference evidence="1" key="1">
    <citation type="journal article" date="2009" name="ACS Chem. Biol.">
        <title>Natural products from environmental DNA hosted in Ralstonia metallidurans.</title>
        <authorList>
            <person name="Craig J.W."/>
            <person name="Chang F.Y."/>
            <person name="Brady S.F."/>
        </authorList>
    </citation>
    <scope>NUCLEOTIDE SEQUENCE</scope>
</reference>
<evidence type="ECO:0000313" key="1">
    <source>
        <dbReference type="EMBL" id="ACI04483.1"/>
    </source>
</evidence>
<dbReference type="AlphaFoldDB" id="C8XT90"/>
<proteinExistence type="predicted"/>
<organism evidence="1">
    <name type="scientific">uncultured bacterium RM57</name>
    <dbReference type="NCBI Taxonomy" id="561246"/>
    <lineage>
        <taxon>Bacteria</taxon>
        <taxon>environmental samples</taxon>
    </lineage>
</organism>